<accession>A0A448SFW5</accession>
<organism evidence="2 3">
    <name type="scientific">Serratia rubidaea</name>
    <name type="common">Serratia marinorubra</name>
    <dbReference type="NCBI Taxonomy" id="61652"/>
    <lineage>
        <taxon>Bacteria</taxon>
        <taxon>Pseudomonadati</taxon>
        <taxon>Pseudomonadota</taxon>
        <taxon>Gammaproteobacteria</taxon>
        <taxon>Enterobacterales</taxon>
        <taxon>Yersiniaceae</taxon>
        <taxon>Serratia</taxon>
    </lineage>
</organism>
<gene>
    <name evidence="2" type="ORF">NCTC10036_02711</name>
</gene>
<evidence type="ECO:0000313" key="3">
    <source>
        <dbReference type="Proteomes" id="UP000281904"/>
    </source>
</evidence>
<evidence type="ECO:0000259" key="1">
    <source>
        <dbReference type="Pfam" id="PF03235"/>
    </source>
</evidence>
<sequence>MPTIITDFNEELAEEGIYSGVEVEYEEVSTEPSEKEPFDTESISITSKIVALDTVLRRIKNKTIKLAPDFQREYVWDITRKSQLIESMMLKIPLPMFYVSEDKNGIWEVVDGLQRLSTIQNFILGDDHDGKGFKLKGLEFWSDIYDGKDFFNLEKESENIKVINNILETELSFIVINPETPEKVKRNIFKRINTGGMRLSNQEIRHALYQGRSSELLKTLVEDNVYNIVINNTVKDNRMAGRELILRYLSFYLFKYSAYKGDMDDFLSNTMRAINGETQSHKNNHAIPNDAEIINAFRKGLSRAYSIFGEHAFRKSLPGDSRKTPINKSLFELWLCVFSKLKDDTFDKINSQKELFIEKYSELLKSEDFINSISRHGSSVQGAKYRREQLLILIRDVKNA</sequence>
<dbReference type="EMBL" id="LR134493">
    <property type="protein sequence ID" value="VEI66603.1"/>
    <property type="molecule type" value="Genomic_DNA"/>
</dbReference>
<reference evidence="2 3" key="1">
    <citation type="submission" date="2018-12" db="EMBL/GenBank/DDBJ databases">
        <authorList>
            <consortium name="Pathogen Informatics"/>
        </authorList>
    </citation>
    <scope>NUCLEOTIDE SEQUENCE [LARGE SCALE GENOMIC DNA]</scope>
    <source>
        <strain evidence="2 3">NCTC10036</strain>
    </source>
</reference>
<protein>
    <submittedName>
        <fullName evidence="2">Uncharacterized conserved protein</fullName>
    </submittedName>
</protein>
<dbReference type="AlphaFoldDB" id="A0A448SFW5"/>
<dbReference type="PANTHER" id="PTHR39639:SF1">
    <property type="entry name" value="DUF262 DOMAIN-CONTAINING PROTEIN"/>
    <property type="match status" value="1"/>
</dbReference>
<feature type="domain" description="GmrSD restriction endonucleases N-terminal" evidence="1">
    <location>
        <begin position="59"/>
        <end position="209"/>
    </location>
</feature>
<dbReference type="Proteomes" id="UP000281904">
    <property type="component" value="Chromosome"/>
</dbReference>
<proteinExistence type="predicted"/>
<dbReference type="RefSeq" id="WP_126531632.1">
    <property type="nucleotide sequence ID" value="NZ_LR134493.1"/>
</dbReference>
<dbReference type="PANTHER" id="PTHR39639">
    <property type="entry name" value="CHROMOSOME 16, WHOLE GENOME SHOTGUN SEQUENCE"/>
    <property type="match status" value="1"/>
</dbReference>
<evidence type="ECO:0000313" key="2">
    <source>
        <dbReference type="EMBL" id="VEI66603.1"/>
    </source>
</evidence>
<dbReference type="InterPro" id="IPR004919">
    <property type="entry name" value="GmrSD_N"/>
</dbReference>
<dbReference type="Pfam" id="PF03235">
    <property type="entry name" value="GmrSD_N"/>
    <property type="match status" value="1"/>
</dbReference>
<name>A0A448SFW5_SERRU</name>